<evidence type="ECO:0000313" key="3">
    <source>
        <dbReference type="Proteomes" id="UP000271974"/>
    </source>
</evidence>
<name>A0A433T722_ELYCH</name>
<dbReference type="Proteomes" id="UP000271974">
    <property type="component" value="Unassembled WGS sequence"/>
</dbReference>
<feature type="compositionally biased region" description="Polar residues" evidence="1">
    <location>
        <begin position="119"/>
        <end position="131"/>
    </location>
</feature>
<evidence type="ECO:0000256" key="1">
    <source>
        <dbReference type="SAM" id="MobiDB-lite"/>
    </source>
</evidence>
<proteinExistence type="predicted"/>
<gene>
    <name evidence="2" type="ORF">EGW08_014848</name>
</gene>
<feature type="compositionally biased region" description="Polar residues" evidence="1">
    <location>
        <begin position="54"/>
        <end position="71"/>
    </location>
</feature>
<organism evidence="2 3">
    <name type="scientific">Elysia chlorotica</name>
    <name type="common">Eastern emerald elysia</name>
    <name type="synonym">Sea slug</name>
    <dbReference type="NCBI Taxonomy" id="188477"/>
    <lineage>
        <taxon>Eukaryota</taxon>
        <taxon>Metazoa</taxon>
        <taxon>Spiralia</taxon>
        <taxon>Lophotrochozoa</taxon>
        <taxon>Mollusca</taxon>
        <taxon>Gastropoda</taxon>
        <taxon>Heterobranchia</taxon>
        <taxon>Euthyneura</taxon>
        <taxon>Panpulmonata</taxon>
        <taxon>Sacoglossa</taxon>
        <taxon>Placobranchoidea</taxon>
        <taxon>Plakobranchidae</taxon>
        <taxon>Elysia</taxon>
    </lineage>
</organism>
<comment type="caution">
    <text evidence="2">The sequence shown here is derived from an EMBL/GenBank/DDBJ whole genome shotgun (WGS) entry which is preliminary data.</text>
</comment>
<feature type="region of interest" description="Disordered" evidence="1">
    <location>
        <begin position="233"/>
        <end position="257"/>
    </location>
</feature>
<reference evidence="2 3" key="1">
    <citation type="submission" date="2019-01" db="EMBL/GenBank/DDBJ databases">
        <title>A draft genome assembly of the solar-powered sea slug Elysia chlorotica.</title>
        <authorList>
            <person name="Cai H."/>
            <person name="Li Q."/>
            <person name="Fang X."/>
            <person name="Li J."/>
            <person name="Curtis N.E."/>
            <person name="Altenburger A."/>
            <person name="Shibata T."/>
            <person name="Feng M."/>
            <person name="Maeda T."/>
            <person name="Schwartz J.A."/>
            <person name="Shigenobu S."/>
            <person name="Lundholm N."/>
            <person name="Nishiyama T."/>
            <person name="Yang H."/>
            <person name="Hasebe M."/>
            <person name="Li S."/>
            <person name="Pierce S.K."/>
            <person name="Wang J."/>
        </authorList>
    </citation>
    <scope>NUCLEOTIDE SEQUENCE [LARGE SCALE GENOMIC DNA]</scope>
    <source>
        <strain evidence="2">EC2010</strain>
        <tissue evidence="2">Whole organism of an adult</tissue>
    </source>
</reference>
<accession>A0A433T722</accession>
<feature type="region of interest" description="Disordered" evidence="1">
    <location>
        <begin position="53"/>
        <end position="72"/>
    </location>
</feature>
<keyword evidence="3" id="KW-1185">Reference proteome</keyword>
<sequence>MERRGHQGLIWRGKKGILKRARWTGGRTLQLAKLKADYAKMNGFCASRRGIKRSASSSGLGQSPGSRSMQPANRLELPVRYTVCQQSQTLAASGADSTRTRRRRHLTVSGVYSPPQHDLITSKNPKQTVSAPQAGPARSGCLTTELSPRLLGLLLIDSGSARTPSRCPGMGQIRSGPQVPLMLRFTQMFDSVLLAKAVVLRRSVRMMGRQENPTSPRDVLEWTHVGQIWPLSNKNSRLGGTTRGHSSHSTRSVEELPSEFPQTQQLKHAFALNRRLPLPDLHIIFTQSQQSLTQHLRSPRWCSTGFSKGNRT</sequence>
<feature type="region of interest" description="Disordered" evidence="1">
    <location>
        <begin position="111"/>
        <end position="140"/>
    </location>
</feature>
<evidence type="ECO:0000313" key="2">
    <source>
        <dbReference type="EMBL" id="RUS77402.1"/>
    </source>
</evidence>
<dbReference type="EMBL" id="RQTK01000584">
    <property type="protein sequence ID" value="RUS77402.1"/>
    <property type="molecule type" value="Genomic_DNA"/>
</dbReference>
<feature type="compositionally biased region" description="Low complexity" evidence="1">
    <location>
        <begin position="239"/>
        <end position="250"/>
    </location>
</feature>
<dbReference type="AlphaFoldDB" id="A0A433T722"/>
<protein>
    <submittedName>
        <fullName evidence="2">Uncharacterized protein</fullName>
    </submittedName>
</protein>